<dbReference type="PANTHER" id="PTHR13420:SF7">
    <property type="entry name" value="UPF0235 PROTEIN C15ORF40"/>
    <property type="match status" value="1"/>
</dbReference>
<dbReference type="SUPFAM" id="SSF69786">
    <property type="entry name" value="YggU-like"/>
    <property type="match status" value="1"/>
</dbReference>
<dbReference type="InterPro" id="IPR036591">
    <property type="entry name" value="YggU-like_sf"/>
</dbReference>
<name>A0A2S8EZU9_9BACT</name>
<dbReference type="AlphaFoldDB" id="A0A2S8EZU9"/>
<protein>
    <recommendedName>
        <fullName evidence="2">UPF0235 protein C5Y96_24240</fullName>
    </recommendedName>
</protein>
<gene>
    <name evidence="3" type="ORF">C5Y96_24240</name>
</gene>
<evidence type="ECO:0000313" key="4">
    <source>
        <dbReference type="Proteomes" id="UP000240009"/>
    </source>
</evidence>
<dbReference type="EMBL" id="PUIA01000081">
    <property type="protein sequence ID" value="PQO25455.1"/>
    <property type="molecule type" value="Genomic_DNA"/>
</dbReference>
<dbReference type="SMART" id="SM01152">
    <property type="entry name" value="DUF167"/>
    <property type="match status" value="1"/>
</dbReference>
<accession>A0A2S8EZU9</accession>
<evidence type="ECO:0000313" key="3">
    <source>
        <dbReference type="EMBL" id="PQO25455.1"/>
    </source>
</evidence>
<dbReference type="InterPro" id="IPR003746">
    <property type="entry name" value="DUF167"/>
</dbReference>
<evidence type="ECO:0000256" key="2">
    <source>
        <dbReference type="HAMAP-Rule" id="MF_00634"/>
    </source>
</evidence>
<dbReference type="HAMAP" id="MF_00634">
    <property type="entry name" value="UPF0235"/>
    <property type="match status" value="1"/>
</dbReference>
<proteinExistence type="inferred from homology"/>
<dbReference type="NCBIfam" id="TIGR00251">
    <property type="entry name" value="DUF167 family protein"/>
    <property type="match status" value="1"/>
</dbReference>
<comment type="caution">
    <text evidence="3">The sequence shown here is derived from an EMBL/GenBank/DDBJ whole genome shotgun (WGS) entry which is preliminary data.</text>
</comment>
<organism evidence="3 4">
    <name type="scientific">Blastopirellula marina</name>
    <dbReference type="NCBI Taxonomy" id="124"/>
    <lineage>
        <taxon>Bacteria</taxon>
        <taxon>Pseudomonadati</taxon>
        <taxon>Planctomycetota</taxon>
        <taxon>Planctomycetia</taxon>
        <taxon>Pirellulales</taxon>
        <taxon>Pirellulaceae</taxon>
        <taxon>Blastopirellula</taxon>
    </lineage>
</organism>
<dbReference type="GO" id="GO:0005737">
    <property type="term" value="C:cytoplasm"/>
    <property type="evidence" value="ECO:0007669"/>
    <property type="project" value="TreeGrafter"/>
</dbReference>
<dbReference type="Pfam" id="PF02594">
    <property type="entry name" value="DUF167"/>
    <property type="match status" value="1"/>
</dbReference>
<sequence>MSIWRFEKEPQWFASVRACSRDSTVDINVVDHPEGCVLDLKAQPGARKTEFRGVQNGAIKVCVTEVAEKGKANKAILSFLRKSWGLKGSQLEIISGQTASHKRLLIRDLSPQNVLQLLKECGLEDE</sequence>
<comment type="similarity">
    <text evidence="1 2">Belongs to the UPF0235 family.</text>
</comment>
<reference evidence="3 4" key="1">
    <citation type="submission" date="2018-02" db="EMBL/GenBank/DDBJ databases">
        <title>Comparative genomes isolates from brazilian mangrove.</title>
        <authorList>
            <person name="Araujo J.E."/>
            <person name="Taketani R.G."/>
            <person name="Silva M.C.P."/>
            <person name="Loureco M.V."/>
            <person name="Andreote F.D."/>
        </authorList>
    </citation>
    <scope>NUCLEOTIDE SEQUENCE [LARGE SCALE GENOMIC DNA]</scope>
    <source>
        <strain evidence="3 4">HEX-2 MGV</strain>
    </source>
</reference>
<dbReference type="Proteomes" id="UP000240009">
    <property type="component" value="Unassembled WGS sequence"/>
</dbReference>
<dbReference type="PANTHER" id="PTHR13420">
    <property type="entry name" value="UPF0235 PROTEIN C15ORF40"/>
    <property type="match status" value="1"/>
</dbReference>
<evidence type="ECO:0000256" key="1">
    <source>
        <dbReference type="ARBA" id="ARBA00010364"/>
    </source>
</evidence>
<dbReference type="Gene3D" id="3.30.1200.10">
    <property type="entry name" value="YggU-like"/>
    <property type="match status" value="1"/>
</dbReference>